<evidence type="ECO:0000313" key="1">
    <source>
        <dbReference type="EMBL" id="KAJ8347437.1"/>
    </source>
</evidence>
<dbReference type="EMBL" id="JAINUG010002697">
    <property type="protein sequence ID" value="KAJ8347437.1"/>
    <property type="molecule type" value="Genomic_DNA"/>
</dbReference>
<dbReference type="Proteomes" id="UP001221898">
    <property type="component" value="Unassembled WGS sequence"/>
</dbReference>
<proteinExistence type="predicted"/>
<reference evidence="1" key="1">
    <citation type="journal article" date="2023" name="Science">
        <title>Genome structures resolve the early diversification of teleost fishes.</title>
        <authorList>
            <person name="Parey E."/>
            <person name="Louis A."/>
            <person name="Montfort J."/>
            <person name="Bouchez O."/>
            <person name="Roques C."/>
            <person name="Iampietro C."/>
            <person name="Lluch J."/>
            <person name="Castinel A."/>
            <person name="Donnadieu C."/>
            <person name="Desvignes T."/>
            <person name="Floi Bucao C."/>
            <person name="Jouanno E."/>
            <person name="Wen M."/>
            <person name="Mejri S."/>
            <person name="Dirks R."/>
            <person name="Jansen H."/>
            <person name="Henkel C."/>
            <person name="Chen W.J."/>
            <person name="Zahm M."/>
            <person name="Cabau C."/>
            <person name="Klopp C."/>
            <person name="Thompson A.W."/>
            <person name="Robinson-Rechavi M."/>
            <person name="Braasch I."/>
            <person name="Lecointre G."/>
            <person name="Bobe J."/>
            <person name="Postlethwait J.H."/>
            <person name="Berthelot C."/>
            <person name="Roest Crollius H."/>
            <person name="Guiguen Y."/>
        </authorList>
    </citation>
    <scope>NUCLEOTIDE SEQUENCE</scope>
    <source>
        <tissue evidence="1">Blood</tissue>
    </source>
</reference>
<protein>
    <submittedName>
        <fullName evidence="1">Uncharacterized protein</fullName>
    </submittedName>
</protein>
<accession>A0AAD7VX97</accession>
<organism evidence="1 2">
    <name type="scientific">Aldrovandia affinis</name>
    <dbReference type="NCBI Taxonomy" id="143900"/>
    <lineage>
        <taxon>Eukaryota</taxon>
        <taxon>Metazoa</taxon>
        <taxon>Chordata</taxon>
        <taxon>Craniata</taxon>
        <taxon>Vertebrata</taxon>
        <taxon>Euteleostomi</taxon>
        <taxon>Actinopterygii</taxon>
        <taxon>Neopterygii</taxon>
        <taxon>Teleostei</taxon>
        <taxon>Notacanthiformes</taxon>
        <taxon>Halosauridae</taxon>
        <taxon>Aldrovandia</taxon>
    </lineage>
</organism>
<sequence length="153" mass="16320">MLGEGCAIRVKLKDACDFTTYCLHSQVGGRDGPGGKGLSGSLKLQAASVSPPLHLSRPSRQLHLLVRDSLGPIWNSMIQSCNSTASPKGISVIAKLPAAGRIRAMAAVRAARSLRVSWAPLKSCSSCQFRTWALHFRSVTSCHCDCSCKALLL</sequence>
<dbReference type="AlphaFoldDB" id="A0AAD7VX97"/>
<name>A0AAD7VX97_9TELE</name>
<comment type="caution">
    <text evidence="1">The sequence shown here is derived from an EMBL/GenBank/DDBJ whole genome shotgun (WGS) entry which is preliminary data.</text>
</comment>
<evidence type="ECO:0000313" key="2">
    <source>
        <dbReference type="Proteomes" id="UP001221898"/>
    </source>
</evidence>
<keyword evidence="2" id="KW-1185">Reference proteome</keyword>
<gene>
    <name evidence="1" type="ORF">AAFF_G00201130</name>
</gene>